<reference evidence="2 3" key="1">
    <citation type="journal article" date="2023" name="IScience">
        <title>Expanded male sex-determining region conserved during the evolution of homothallism in the green alga Volvox.</title>
        <authorList>
            <person name="Yamamoto K."/>
            <person name="Matsuzaki R."/>
            <person name="Mahakham W."/>
            <person name="Heman W."/>
            <person name="Sekimoto H."/>
            <person name="Kawachi M."/>
            <person name="Minakuchi Y."/>
            <person name="Toyoda A."/>
            <person name="Nozaki H."/>
        </authorList>
    </citation>
    <scope>NUCLEOTIDE SEQUENCE [LARGE SCALE GENOMIC DNA]</scope>
    <source>
        <strain evidence="2 3">NIES-4468</strain>
    </source>
</reference>
<evidence type="ECO:0000256" key="1">
    <source>
        <dbReference type="SAM" id="MobiDB-lite"/>
    </source>
</evidence>
<feature type="non-terminal residue" evidence="2">
    <location>
        <position position="1"/>
    </location>
</feature>
<proteinExistence type="predicted"/>
<feature type="region of interest" description="Disordered" evidence="1">
    <location>
        <begin position="453"/>
        <end position="478"/>
    </location>
</feature>
<feature type="region of interest" description="Disordered" evidence="1">
    <location>
        <begin position="983"/>
        <end position="1008"/>
    </location>
</feature>
<feature type="compositionally biased region" description="Basic and acidic residues" evidence="1">
    <location>
        <begin position="81"/>
        <end position="100"/>
    </location>
</feature>
<gene>
    <name evidence="2" type="ORF">VaNZ11_000881</name>
</gene>
<accession>A0ABQ5RNQ7</accession>
<feature type="compositionally biased region" description="Pro residues" evidence="1">
    <location>
        <begin position="1"/>
        <end position="13"/>
    </location>
</feature>
<dbReference type="EMBL" id="BSDZ01000003">
    <property type="protein sequence ID" value="GLI59051.1"/>
    <property type="molecule type" value="Genomic_DNA"/>
</dbReference>
<evidence type="ECO:0000313" key="2">
    <source>
        <dbReference type="EMBL" id="GLI59051.1"/>
    </source>
</evidence>
<evidence type="ECO:0000313" key="3">
    <source>
        <dbReference type="Proteomes" id="UP001165090"/>
    </source>
</evidence>
<protein>
    <submittedName>
        <fullName evidence="2">Uncharacterized protein</fullName>
    </submittedName>
</protein>
<feature type="compositionally biased region" description="Polar residues" evidence="1">
    <location>
        <begin position="34"/>
        <end position="47"/>
    </location>
</feature>
<feature type="region of interest" description="Disordered" evidence="1">
    <location>
        <begin position="818"/>
        <end position="891"/>
    </location>
</feature>
<feature type="compositionally biased region" description="Low complexity" evidence="1">
    <location>
        <begin position="845"/>
        <end position="854"/>
    </location>
</feature>
<feature type="compositionally biased region" description="Basic residues" evidence="1">
    <location>
        <begin position="101"/>
        <end position="130"/>
    </location>
</feature>
<name>A0ABQ5RNQ7_9CHLO</name>
<feature type="region of interest" description="Disordered" evidence="1">
    <location>
        <begin position="1"/>
        <end position="132"/>
    </location>
</feature>
<dbReference type="Proteomes" id="UP001165090">
    <property type="component" value="Unassembled WGS sequence"/>
</dbReference>
<sequence length="1211" mass="124444">PPPPSPPPHPPPRLNYHRRSEGDDEMELRERANSRGSVNGCHRNTTGYEAPRRPPVAEQLNGVGGSWEAVPDHRRCGRSTCRREHSERCHTTPRQQESRDRHRHHHHARIHHQPGHSHHRRSHSTSRSRGKCLDGVGVTAATCNPSMGVAPVAAEVEAAALSAPVAENPIDIASAETGANTEPSDVSSQSAAQVATLPRPLVPQLSRLQLQGSGANASTEYVRATLESTMLRIGGGAADAVAESTSDAARPTALSSTMAAPRSAPSLPPVAPATASLSMSSVVTSAPVGTAVASMPVIGAFTPGSTKTSSTAPLLPQYAAQAVVSRMVEFGEERSAATEAEPKAMLVSEAANAAAAAAAAPGVVEAVNGAAAVPGRYPRKESEVEERASVPLPVSLSSPATCLEALNDKVVDGKAYEITQLAASDGAENAPRQRSVSEDHLLASAGPVTEAAELGPSAADARTDQEVDGEGVGAAATQPSRLCPVAACGPPPPGRLTAQPQQPLPGFGASGDVSDVGITRASEVKCPRSSAVTVVAAGGAAAESPEDVLQRISAGGGATTTITTTATTTTSPRSCSNVRPVVPARLIAPVATAAGPPPWYGAPPADPARHEGLVPHLAAAAQEASMMDTTSSQPIQVPSLQVIMTGPTTVVAAASPPTTVATFMEAEAVAHRNSSLLRLLSTSHQYLQQLPHMQPAHGPPVVFGLEQLLSRSATAAPTNRRDDAIVHPETALGDRGAVTSSSPQEDFTWGEHPASAAGYTRGDYSIRGLSSRRGSATGRGGSDNGSGTGCAPLEAAAAFTAAHSGVSCGGDSAARMAIATKPPPLPTGQPAAQQQFHHHRSLHSQGQQQQQQQQRYEVPDAQQHYRHPPGQQHGQEEQRPPPRCWPANSSNLGVGAPSWQLQGLHHAADAADVPCAPDLSTTCRAAHLGYGRVAQDYSNSSGSREKDAGRDGKYGHLTLVDGLPAGDGASTLMRPVISQLQRPLAGGTAARGMPGHAAPGSSAPPPPLPPLVLPNAMTTGGGTVHVLPLAGGTGVEVTVKLVGLHAVEPAVPSPSPSYGEIGPGRQLEKQHFPTQRMLVNDSLVPGAEQPPSQGSGSAVAAPSPVLVKVRLPPGRPPPSAHQYSQQPGRQAYFGNVDVGAGGQAEIASLAGATAGARGSELPWLGGALPPDRMDKRHQGYVPNGGTGAGAVRVDLSHGRFLQSMRARGVQS</sequence>
<feature type="region of interest" description="Disordered" evidence="1">
    <location>
        <begin position="728"/>
        <end position="761"/>
    </location>
</feature>
<organism evidence="2 3">
    <name type="scientific">Volvox africanus</name>
    <dbReference type="NCBI Taxonomy" id="51714"/>
    <lineage>
        <taxon>Eukaryota</taxon>
        <taxon>Viridiplantae</taxon>
        <taxon>Chlorophyta</taxon>
        <taxon>core chlorophytes</taxon>
        <taxon>Chlorophyceae</taxon>
        <taxon>CS clade</taxon>
        <taxon>Chlamydomonadales</taxon>
        <taxon>Volvocaceae</taxon>
        <taxon>Volvox</taxon>
    </lineage>
</organism>
<keyword evidence="3" id="KW-1185">Reference proteome</keyword>
<comment type="caution">
    <text evidence="2">The sequence shown here is derived from an EMBL/GenBank/DDBJ whole genome shotgun (WGS) entry which is preliminary data.</text>
</comment>